<dbReference type="Pfam" id="PF24681">
    <property type="entry name" value="Kelch_KLHDC2_KLHL20_DRC7"/>
    <property type="match status" value="1"/>
</dbReference>
<gene>
    <name evidence="2" type="ORF">CGI_10019146</name>
</gene>
<dbReference type="CDD" id="cd18186">
    <property type="entry name" value="BTB_POZ_ZBTB_KLHL-like"/>
    <property type="match status" value="1"/>
</dbReference>
<accession>K1R5T6</accession>
<dbReference type="AlphaFoldDB" id="K1R5T6"/>
<feature type="region of interest" description="Disordered" evidence="1">
    <location>
        <begin position="92"/>
        <end position="262"/>
    </location>
</feature>
<feature type="compositionally biased region" description="Basic and acidic residues" evidence="1">
    <location>
        <begin position="281"/>
        <end position="296"/>
    </location>
</feature>
<dbReference type="Gene3D" id="1.25.40.420">
    <property type="match status" value="1"/>
</dbReference>
<dbReference type="InterPro" id="IPR011705">
    <property type="entry name" value="BACK"/>
</dbReference>
<dbReference type="InterPro" id="IPR000210">
    <property type="entry name" value="BTB/POZ_dom"/>
</dbReference>
<dbReference type="SUPFAM" id="SSF54695">
    <property type="entry name" value="POZ domain"/>
    <property type="match status" value="1"/>
</dbReference>
<dbReference type="InterPro" id="IPR015915">
    <property type="entry name" value="Kelch-typ_b-propeller"/>
</dbReference>
<evidence type="ECO:0000313" key="2">
    <source>
        <dbReference type="EMBL" id="EKC38909.1"/>
    </source>
</evidence>
<proteinExistence type="predicted"/>
<name>K1R5T6_MAGGI</name>
<dbReference type="InterPro" id="IPR011333">
    <property type="entry name" value="SKP1/BTB/POZ_sf"/>
</dbReference>
<dbReference type="HOGENOM" id="CLU_310852_0_0_1"/>
<dbReference type="SMART" id="SM00225">
    <property type="entry name" value="BTB"/>
    <property type="match status" value="1"/>
</dbReference>
<dbReference type="PROSITE" id="PS50097">
    <property type="entry name" value="BTB"/>
    <property type="match status" value="1"/>
</dbReference>
<dbReference type="EMBL" id="JH817473">
    <property type="protein sequence ID" value="EKC38909.1"/>
    <property type="molecule type" value="Genomic_DNA"/>
</dbReference>
<dbReference type="PANTHER" id="PTHR45632">
    <property type="entry name" value="LD33804P"/>
    <property type="match status" value="1"/>
</dbReference>
<dbReference type="Pfam" id="PF00651">
    <property type="entry name" value="BTB"/>
    <property type="match status" value="1"/>
</dbReference>
<reference evidence="2" key="1">
    <citation type="journal article" date="2012" name="Nature">
        <title>The oyster genome reveals stress adaptation and complexity of shell formation.</title>
        <authorList>
            <person name="Zhang G."/>
            <person name="Fang X."/>
            <person name="Guo X."/>
            <person name="Li L."/>
            <person name="Luo R."/>
            <person name="Xu F."/>
            <person name="Yang P."/>
            <person name="Zhang L."/>
            <person name="Wang X."/>
            <person name="Qi H."/>
            <person name="Xiong Z."/>
            <person name="Que H."/>
            <person name="Xie Y."/>
            <person name="Holland P.W."/>
            <person name="Paps J."/>
            <person name="Zhu Y."/>
            <person name="Wu F."/>
            <person name="Chen Y."/>
            <person name="Wang J."/>
            <person name="Peng C."/>
            <person name="Meng J."/>
            <person name="Yang L."/>
            <person name="Liu J."/>
            <person name="Wen B."/>
            <person name="Zhang N."/>
            <person name="Huang Z."/>
            <person name="Zhu Q."/>
            <person name="Feng Y."/>
            <person name="Mount A."/>
            <person name="Hedgecock D."/>
            <person name="Xu Z."/>
            <person name="Liu Y."/>
            <person name="Domazet-Loso T."/>
            <person name="Du Y."/>
            <person name="Sun X."/>
            <person name="Zhang S."/>
            <person name="Liu B."/>
            <person name="Cheng P."/>
            <person name="Jiang X."/>
            <person name="Li J."/>
            <person name="Fan D."/>
            <person name="Wang W."/>
            <person name="Fu W."/>
            <person name="Wang T."/>
            <person name="Wang B."/>
            <person name="Zhang J."/>
            <person name="Peng Z."/>
            <person name="Li Y."/>
            <person name="Li N."/>
            <person name="Wang J."/>
            <person name="Chen M."/>
            <person name="He Y."/>
            <person name="Tan F."/>
            <person name="Song X."/>
            <person name="Zheng Q."/>
            <person name="Huang R."/>
            <person name="Yang H."/>
            <person name="Du X."/>
            <person name="Chen L."/>
            <person name="Yang M."/>
            <person name="Gaffney P.M."/>
            <person name="Wang S."/>
            <person name="Luo L."/>
            <person name="She Z."/>
            <person name="Ming Y."/>
            <person name="Huang W."/>
            <person name="Zhang S."/>
            <person name="Huang B."/>
            <person name="Zhang Y."/>
            <person name="Qu T."/>
            <person name="Ni P."/>
            <person name="Miao G."/>
            <person name="Wang J."/>
            <person name="Wang Q."/>
            <person name="Steinberg C.E."/>
            <person name="Wang H."/>
            <person name="Li N."/>
            <person name="Qian L."/>
            <person name="Zhang G."/>
            <person name="Li Y."/>
            <person name="Yang H."/>
            <person name="Liu X."/>
            <person name="Wang J."/>
            <person name="Yin Y."/>
            <person name="Wang J."/>
        </authorList>
    </citation>
    <scope>NUCLEOTIDE SEQUENCE [LARGE SCALE GENOMIC DNA]</scope>
    <source>
        <strain evidence="2">05x7-T-G4-1.051#20</strain>
    </source>
</reference>
<dbReference type="SMART" id="SM00875">
    <property type="entry name" value="BACK"/>
    <property type="match status" value="1"/>
</dbReference>
<evidence type="ECO:0000256" key="1">
    <source>
        <dbReference type="SAM" id="MobiDB-lite"/>
    </source>
</evidence>
<feature type="compositionally biased region" description="Polar residues" evidence="1">
    <location>
        <begin position="149"/>
        <end position="167"/>
    </location>
</feature>
<feature type="compositionally biased region" description="Basic and acidic residues" evidence="1">
    <location>
        <begin position="213"/>
        <end position="262"/>
    </location>
</feature>
<sequence length="946" mass="107253">MDNTCFCFCYICCILQDADYIRRRTEICKRRGSSFCFIIKHSQWSDYALRALGVQGLTEKTCDIHGLCPPFHTWVYLSSLWGRGQVSECRKSAHDRSNGINGKTKPVKTEGKFISQIKKNLSQGRDSEGDQEDSLTGKKPTKNTEKSKTSSGSVFSRLSEPTISSAKKSVKPVETAKPNSIKGGKTSVGKDSPKVPAPKENTATKKQPPPVLEKPKKSQSKEEVVEKKESSKDLENKPKQQYTREEEALKKDSENPIVEEVEHIEYPEILEFNKELLQEEEKRATQKEETEQRLDSDSLNANNPSRLRKISEDSGDSSSGSYLNLKQKFFDNQETTFCTLDINSDMATAAVAPQEEDGILPNPTERIVISENKVKYINTNYKKVSAKMYDYRCDIKLKVGDQNFKAHRDVLSEASDYFSAMFSHNMKEKGQDEIELKDISPKGFSAMLDYFYHGHVTLEPSKVEEVIEGARFFHVDWLLEVCCEFLIQHLSLDNYNAVMEITDKYYLGDLRWDIFRFIGQNIAELTQQESFFENLSLELLLQFLMENIYSEASEFYLLDVVLRWVKTDEKNRKEHLLSLLRQIRFHTMETEELEALAPEVLEFPEIRDIVEDAMNYSLNIMGQCLKYGDMYKQRGARPVITILSFTNDGNILVYRDPSKCGLFVEELGPCGLDTASYQAMSQAKIGNFLYAAGGYDDMYCTVGRVFMFDPKYRGWTEVASMNEPRVSFAMCNSENRLFAVGGVNHTMNEESKEESEQVLASVEMYKPEDNTWTNLQPMPIKSSDQAAVFVNGCLYVTGGISAEPEDPVPLESTWCLKVDGSEGWVPKANMINGRQGHSITAVGGKLYALGGYTAKEDRITFTEQLNCEVFDLETGQWTEIAPTPEAFGHLLPYSAALFDKVFLMGGIDNNVNLYIYDPESDTWEEADVIGPNVQKLAILDVAYPYT</sequence>
<dbReference type="Gene3D" id="2.120.10.80">
    <property type="entry name" value="Kelch-type beta propeller"/>
    <property type="match status" value="1"/>
</dbReference>
<protein>
    <submittedName>
        <fullName evidence="2">Kelch-like protein 9</fullName>
    </submittedName>
</protein>
<dbReference type="Pfam" id="PF07707">
    <property type="entry name" value="BACK"/>
    <property type="match status" value="1"/>
</dbReference>
<dbReference type="Gene3D" id="3.30.710.10">
    <property type="entry name" value="Potassium Channel Kv1.1, Chain A"/>
    <property type="match status" value="1"/>
</dbReference>
<dbReference type="CDD" id="cd14733">
    <property type="entry name" value="BACK"/>
    <property type="match status" value="1"/>
</dbReference>
<dbReference type="InParanoid" id="K1R5T6"/>
<feature type="region of interest" description="Disordered" evidence="1">
    <location>
        <begin position="281"/>
        <end position="319"/>
    </location>
</feature>
<dbReference type="PANTHER" id="PTHR45632:SF3">
    <property type="entry name" value="KELCH-LIKE PROTEIN 32"/>
    <property type="match status" value="1"/>
</dbReference>
<dbReference type="SMART" id="SM00612">
    <property type="entry name" value="Kelch"/>
    <property type="match status" value="4"/>
</dbReference>
<dbReference type="InterPro" id="IPR006652">
    <property type="entry name" value="Kelch_1"/>
</dbReference>
<organism evidence="2">
    <name type="scientific">Magallana gigas</name>
    <name type="common">Pacific oyster</name>
    <name type="synonym">Crassostrea gigas</name>
    <dbReference type="NCBI Taxonomy" id="29159"/>
    <lineage>
        <taxon>Eukaryota</taxon>
        <taxon>Metazoa</taxon>
        <taxon>Spiralia</taxon>
        <taxon>Lophotrochozoa</taxon>
        <taxon>Mollusca</taxon>
        <taxon>Bivalvia</taxon>
        <taxon>Autobranchia</taxon>
        <taxon>Pteriomorphia</taxon>
        <taxon>Ostreida</taxon>
        <taxon>Ostreoidea</taxon>
        <taxon>Ostreidae</taxon>
        <taxon>Magallana</taxon>
    </lineage>
</organism>
<dbReference type="SUPFAM" id="SSF117281">
    <property type="entry name" value="Kelch motif"/>
    <property type="match status" value="1"/>
</dbReference>